<proteinExistence type="predicted"/>
<dbReference type="EMBL" id="JABBWM010000029">
    <property type="protein sequence ID" value="KAG2108011.1"/>
    <property type="molecule type" value="Genomic_DNA"/>
</dbReference>
<organism evidence="3 4">
    <name type="scientific">Suillus discolor</name>
    <dbReference type="NCBI Taxonomy" id="1912936"/>
    <lineage>
        <taxon>Eukaryota</taxon>
        <taxon>Fungi</taxon>
        <taxon>Dikarya</taxon>
        <taxon>Basidiomycota</taxon>
        <taxon>Agaricomycotina</taxon>
        <taxon>Agaricomycetes</taxon>
        <taxon>Agaricomycetidae</taxon>
        <taxon>Boletales</taxon>
        <taxon>Suillineae</taxon>
        <taxon>Suillaceae</taxon>
        <taxon>Suillus</taxon>
    </lineage>
</organism>
<name>A0A9P7F7V4_9AGAM</name>
<reference evidence="3" key="1">
    <citation type="journal article" date="2020" name="New Phytol.">
        <title>Comparative genomics reveals dynamic genome evolution in host specialist ectomycorrhizal fungi.</title>
        <authorList>
            <person name="Lofgren L.A."/>
            <person name="Nguyen N.H."/>
            <person name="Vilgalys R."/>
            <person name="Ruytinx J."/>
            <person name="Liao H.L."/>
            <person name="Branco S."/>
            <person name="Kuo A."/>
            <person name="LaButti K."/>
            <person name="Lipzen A."/>
            <person name="Andreopoulos W."/>
            <person name="Pangilinan J."/>
            <person name="Riley R."/>
            <person name="Hundley H."/>
            <person name="Na H."/>
            <person name="Barry K."/>
            <person name="Grigoriev I.V."/>
            <person name="Stajich J.E."/>
            <person name="Kennedy P.G."/>
        </authorList>
    </citation>
    <scope>NUCLEOTIDE SEQUENCE</scope>
    <source>
        <strain evidence="3">FC423</strain>
    </source>
</reference>
<gene>
    <name evidence="3" type="ORF">F5147DRAFT_653101</name>
</gene>
<accession>A0A9P7F7V4</accession>
<comment type="caution">
    <text evidence="3">The sequence shown here is derived from an EMBL/GenBank/DDBJ whole genome shotgun (WGS) entry which is preliminary data.</text>
</comment>
<evidence type="ECO:0000313" key="4">
    <source>
        <dbReference type="Proteomes" id="UP000823399"/>
    </source>
</evidence>
<feature type="chain" id="PRO_5040484123" evidence="2">
    <location>
        <begin position="25"/>
        <end position="131"/>
    </location>
</feature>
<keyword evidence="4" id="KW-1185">Reference proteome</keyword>
<feature type="region of interest" description="Disordered" evidence="1">
    <location>
        <begin position="26"/>
        <end position="50"/>
    </location>
</feature>
<evidence type="ECO:0000256" key="2">
    <source>
        <dbReference type="SAM" id="SignalP"/>
    </source>
</evidence>
<dbReference type="RefSeq" id="XP_041292609.1">
    <property type="nucleotide sequence ID" value="XM_041433747.1"/>
</dbReference>
<dbReference type="OrthoDB" id="10424858at2759"/>
<protein>
    <submittedName>
        <fullName evidence="3">Uncharacterized protein</fullName>
    </submittedName>
</protein>
<evidence type="ECO:0000313" key="3">
    <source>
        <dbReference type="EMBL" id="KAG2108011.1"/>
    </source>
</evidence>
<sequence>MLLLAQSLKLLVCSVLKFIDDSEADRHPGIKEAGTSSEDDTKKSNESAVPSVPKIPLLQVELERAGNSTFSLLFLLSRVMSCKRIDMFNSESGPRIAHTTKKLPIGLPPFLTPIVSSNLVRARTGPPERVR</sequence>
<dbReference type="AlphaFoldDB" id="A0A9P7F7V4"/>
<dbReference type="Proteomes" id="UP000823399">
    <property type="component" value="Unassembled WGS sequence"/>
</dbReference>
<keyword evidence="2" id="KW-0732">Signal</keyword>
<evidence type="ECO:0000256" key="1">
    <source>
        <dbReference type="SAM" id="MobiDB-lite"/>
    </source>
</evidence>
<feature type="signal peptide" evidence="2">
    <location>
        <begin position="1"/>
        <end position="24"/>
    </location>
</feature>
<dbReference type="GeneID" id="64696006"/>